<evidence type="ECO:0008006" key="3">
    <source>
        <dbReference type="Google" id="ProtNLM"/>
    </source>
</evidence>
<dbReference type="EMBL" id="BAAAVI010000032">
    <property type="protein sequence ID" value="GAA2881860.1"/>
    <property type="molecule type" value="Genomic_DNA"/>
</dbReference>
<dbReference type="Proteomes" id="UP001500831">
    <property type="component" value="Unassembled WGS sequence"/>
</dbReference>
<sequence>MLLDLPGLLADHLRTTGAETVRQTLASGQTIRRGHGYSIRIAAPLALHRAALEQSAALADAGPAEHKAHRVYAARVTAARTPQP</sequence>
<evidence type="ECO:0000313" key="2">
    <source>
        <dbReference type="Proteomes" id="UP001500831"/>
    </source>
</evidence>
<comment type="caution">
    <text evidence="1">The sequence shown here is derived from an EMBL/GenBank/DDBJ whole genome shotgun (WGS) entry which is preliminary data.</text>
</comment>
<evidence type="ECO:0000313" key="1">
    <source>
        <dbReference type="EMBL" id="GAA2881860.1"/>
    </source>
</evidence>
<organism evidence="1 2">
    <name type="scientific">Streptosporangium fragile</name>
    <dbReference type="NCBI Taxonomy" id="46186"/>
    <lineage>
        <taxon>Bacteria</taxon>
        <taxon>Bacillati</taxon>
        <taxon>Actinomycetota</taxon>
        <taxon>Actinomycetes</taxon>
        <taxon>Streptosporangiales</taxon>
        <taxon>Streptosporangiaceae</taxon>
        <taxon>Streptosporangium</taxon>
    </lineage>
</organism>
<accession>A0ABN3W2E3</accession>
<protein>
    <recommendedName>
        <fullName evidence="3">Resolvase/invertase-type recombinase catalytic domain-containing protein</fullName>
    </recommendedName>
</protein>
<name>A0ABN3W2E3_9ACTN</name>
<proteinExistence type="predicted"/>
<gene>
    <name evidence="1" type="ORF">GCM10010517_44960</name>
</gene>
<reference evidence="1 2" key="1">
    <citation type="journal article" date="2019" name="Int. J. Syst. Evol. Microbiol.">
        <title>The Global Catalogue of Microorganisms (GCM) 10K type strain sequencing project: providing services to taxonomists for standard genome sequencing and annotation.</title>
        <authorList>
            <consortium name="The Broad Institute Genomics Platform"/>
            <consortium name="The Broad Institute Genome Sequencing Center for Infectious Disease"/>
            <person name="Wu L."/>
            <person name="Ma J."/>
        </authorList>
    </citation>
    <scope>NUCLEOTIDE SEQUENCE [LARGE SCALE GENOMIC DNA]</scope>
    <source>
        <strain evidence="1 2">JCM 6242</strain>
    </source>
</reference>
<keyword evidence="2" id="KW-1185">Reference proteome</keyword>